<gene>
    <name evidence="2" type="ORF">HMPREF9451_01394</name>
</gene>
<dbReference type="Pfam" id="PF05193">
    <property type="entry name" value="Peptidase_M16_C"/>
    <property type="match status" value="1"/>
</dbReference>
<dbReference type="InParanoid" id="K0YJS9"/>
<dbReference type="OrthoDB" id="9762027at2"/>
<sequence length="1012" mass="112149">MLSSHDSSFDFAPGVQTHGFIVQSSEPLSEIDGFAHVMRHEKSGARLLFLQNEDANKAFSIAFKTPPADDTGVFHILEHSVLCGSEKFPVKEPFVDLLKTSMQTFLNALTFPDKTMYPVASTNEQDLINLIDVYMDAVLHPAIYGKRAIFEQEGWHYELEEAEGEAIADAAAFEGGAAAENGAPDKVAIEKDASGERLRYNGVVFNEMKGALSDPDSVLYHAVNRALFPDTCYAFESGGHPRAIPQLTYEGYLDTHARHYRLDNSYIVLYGNLDADRILGFLDENYLSVFEPCSDAAPNAIGTQEPCVTLDETVRMETAPENAGVGLAYVVGEARDFERVLACDILLDALMGGNESPIKRAILDAGLGGDAMAYLLDSQAQPVAMFQLRNANDGAARPFMELVESEVRRLVRDGIPRDVLEASLAQMSFDLRERDRGMADGVPLAMNALAGWLYDEDMPTTYLRYEDALAHMRAGLEGRYFEDVLEALVCKSNHKALVELVPEKTEGDSEEAAELATKLAQMDEADKQEIRDEVAALRVMQESPDAPEAVETLPRLHVSDIGPASPDPEMQVFAEGPITCLFHNVPTRKISYLYLYFGIDDLAWEDVPYLSVLGMLLSRLDIERHTAADLDVLMRLHLGSLRFFADAFVDDADPSRVSLKMTVATSALSEELEQMACIPREIWETTKFDDADKIRDILVQRRIAMEQSFANEGHVRAMNRLSSYEFKSGVLKEAMGGVDFYRFLCDLIDNFDERFDALQSRLRDVCSRVFTKRDVVASFTGSEADREAFFRMAGDFGLPGEARAFDGKPSVPAFGEKIPDPVMRREAFIVPSDVCYVAKGADVGSLGAYAGEWQVLASALSFDYLWNEVRVKGGAYGVGFRRTPEGFGRFYSFRDPAVDPTIERFDAAGSWLASFDPSEEEMEGYIVSTVASHDAPAKPRQVARRQDAQFFCEKPAGYRERLRAEKLATTPEKLRACSAVLDEVARRGSVCVFGGEEVVHASAEKLDVIELI</sequence>
<dbReference type="InterPro" id="IPR007863">
    <property type="entry name" value="Peptidase_M16_C"/>
</dbReference>
<dbReference type="Gene3D" id="3.30.830.10">
    <property type="entry name" value="Metalloenzyme, LuxS/M16 peptidase-like"/>
    <property type="match status" value="4"/>
</dbReference>
<comment type="caution">
    <text evidence="2">The sequence shown here is derived from an EMBL/GenBank/DDBJ whole genome shotgun (WGS) entry which is preliminary data.</text>
</comment>
<reference evidence="2 3" key="1">
    <citation type="submission" date="2012-08" db="EMBL/GenBank/DDBJ databases">
        <title>The Genome Sequence of Slackia piriformis YIT 12062.</title>
        <authorList>
            <consortium name="The Broad Institute Genome Sequencing Platform"/>
            <person name="Earl A."/>
            <person name="Ward D."/>
            <person name="Feldgarden M."/>
            <person name="Gevers D."/>
            <person name="Morotomi M."/>
            <person name="Walker B."/>
            <person name="Young S.K."/>
            <person name="Zeng Q."/>
            <person name="Gargeya S."/>
            <person name="Fitzgerald M."/>
            <person name="Haas B."/>
            <person name="Abouelleil A."/>
            <person name="Alvarado L."/>
            <person name="Arachchi H.M."/>
            <person name="Berlin A.M."/>
            <person name="Chapman S.B."/>
            <person name="Goldberg J."/>
            <person name="Griggs A."/>
            <person name="Gujja S."/>
            <person name="Hansen M."/>
            <person name="Howarth C."/>
            <person name="Imamovic A."/>
            <person name="Larimer J."/>
            <person name="McCowen C."/>
            <person name="Montmayeur A."/>
            <person name="Murphy C."/>
            <person name="Neiman D."/>
            <person name="Pearson M."/>
            <person name="Priest M."/>
            <person name="Roberts A."/>
            <person name="Saif S."/>
            <person name="Shea T."/>
            <person name="Sisk P."/>
            <person name="Sykes S."/>
            <person name="Wortman J."/>
            <person name="Nusbaum C."/>
            <person name="Birren B."/>
        </authorList>
    </citation>
    <scope>NUCLEOTIDE SEQUENCE [LARGE SCALE GENOMIC DNA]</scope>
    <source>
        <strain evidence="2 3">YIT 12062</strain>
    </source>
</reference>
<dbReference type="SUPFAM" id="SSF63411">
    <property type="entry name" value="LuxS/MPP-like metallohydrolase"/>
    <property type="match status" value="4"/>
</dbReference>
<dbReference type="SMART" id="SM01264">
    <property type="entry name" value="M16C_associated"/>
    <property type="match status" value="1"/>
</dbReference>
<name>K0YJS9_9ACTN</name>
<evidence type="ECO:0000313" key="2">
    <source>
        <dbReference type="EMBL" id="EJZ83872.1"/>
    </source>
</evidence>
<evidence type="ECO:0000313" key="3">
    <source>
        <dbReference type="Proteomes" id="UP000006069"/>
    </source>
</evidence>
<dbReference type="PATRIC" id="fig|742818.3.peg.1469"/>
<dbReference type="GO" id="GO:0046872">
    <property type="term" value="F:metal ion binding"/>
    <property type="evidence" value="ECO:0007669"/>
    <property type="project" value="InterPro"/>
</dbReference>
<keyword evidence="3" id="KW-1185">Reference proteome</keyword>
<dbReference type="PANTHER" id="PTHR43016">
    <property type="entry name" value="PRESEQUENCE PROTEASE"/>
    <property type="match status" value="1"/>
</dbReference>
<dbReference type="AlphaFoldDB" id="K0YJS9"/>
<dbReference type="PANTHER" id="PTHR43016:SF13">
    <property type="entry name" value="PRESEQUENCE PROTEASE, MITOCHONDRIAL"/>
    <property type="match status" value="1"/>
</dbReference>
<dbReference type="InterPro" id="IPR013578">
    <property type="entry name" value="Peptidase_M16C_assoc"/>
</dbReference>
<dbReference type="InterPro" id="IPR011249">
    <property type="entry name" value="Metalloenz_LuxS/M16"/>
</dbReference>
<dbReference type="Pfam" id="PF08367">
    <property type="entry name" value="M16C_assoc"/>
    <property type="match status" value="1"/>
</dbReference>
<dbReference type="GO" id="GO:0004222">
    <property type="term" value="F:metalloendopeptidase activity"/>
    <property type="evidence" value="ECO:0007669"/>
    <property type="project" value="TreeGrafter"/>
</dbReference>
<dbReference type="eggNOG" id="COG1026">
    <property type="taxonomic scope" value="Bacteria"/>
</dbReference>
<proteinExistence type="predicted"/>
<protein>
    <recommendedName>
        <fullName evidence="1">Peptidase M16C associated domain-containing protein</fullName>
    </recommendedName>
</protein>
<dbReference type="HOGENOM" id="CLU_009165_1_0_11"/>
<dbReference type="RefSeq" id="WP_009139591.1">
    <property type="nucleotide sequence ID" value="NZ_JH815198.1"/>
</dbReference>
<dbReference type="GO" id="GO:0016485">
    <property type="term" value="P:protein processing"/>
    <property type="evidence" value="ECO:0007669"/>
    <property type="project" value="TreeGrafter"/>
</dbReference>
<dbReference type="InterPro" id="IPR055130">
    <property type="entry name" value="PreP_C"/>
</dbReference>
<accession>K0YJS9</accession>
<feature type="domain" description="Peptidase M16C associated" evidence="1">
    <location>
        <begin position="500"/>
        <end position="747"/>
    </location>
</feature>
<dbReference type="Pfam" id="PF22516">
    <property type="entry name" value="PreP_C"/>
    <property type="match status" value="1"/>
</dbReference>
<evidence type="ECO:0000259" key="1">
    <source>
        <dbReference type="SMART" id="SM01264"/>
    </source>
</evidence>
<organism evidence="2 3">
    <name type="scientific">Slackia piriformis YIT 12062</name>
    <dbReference type="NCBI Taxonomy" id="742818"/>
    <lineage>
        <taxon>Bacteria</taxon>
        <taxon>Bacillati</taxon>
        <taxon>Actinomycetota</taxon>
        <taxon>Coriobacteriia</taxon>
        <taxon>Eggerthellales</taxon>
        <taxon>Eggerthellaceae</taxon>
        <taxon>Slackia</taxon>
    </lineage>
</organism>
<dbReference type="Proteomes" id="UP000006069">
    <property type="component" value="Unassembled WGS sequence"/>
</dbReference>
<dbReference type="EMBL" id="ADMD01000007">
    <property type="protein sequence ID" value="EJZ83872.1"/>
    <property type="molecule type" value="Genomic_DNA"/>
</dbReference>